<evidence type="ECO:0000313" key="5">
    <source>
        <dbReference type="Proteomes" id="UP000027336"/>
    </source>
</evidence>
<dbReference type="PROSITE" id="PS50943">
    <property type="entry name" value="HTH_CROC1"/>
    <property type="match status" value="1"/>
</dbReference>
<organism evidence="3">
    <name type="scientific">Bartonella rochalimae ATCC BAA-1498</name>
    <dbReference type="NCBI Taxonomy" id="685782"/>
    <lineage>
        <taxon>Bacteria</taxon>
        <taxon>Pseudomonadati</taxon>
        <taxon>Pseudomonadota</taxon>
        <taxon>Alphaproteobacteria</taxon>
        <taxon>Hyphomicrobiales</taxon>
        <taxon>Bartonellaceae</taxon>
        <taxon>Bartonella</taxon>
    </lineage>
</organism>
<gene>
    <name evidence="3" type="ORF">BARRO_50132</name>
    <name evidence="4" type="ORF">O99_00199</name>
</gene>
<dbReference type="CDD" id="cd00093">
    <property type="entry name" value="HTH_XRE"/>
    <property type="match status" value="1"/>
</dbReference>
<accession>E6YLN1</accession>
<reference evidence="3" key="1">
    <citation type="journal article" date="2011" name="PLoS Genet.">
        <title>Parallel evolution of a type IV secretion system in radiating lineages of the host-restricted bacterial pathogen Bartonella.</title>
        <authorList>
            <person name="Engel P."/>
            <person name="Salzburger W."/>
            <person name="Liesch M."/>
            <person name="Chang C.C."/>
            <person name="Maruyama S."/>
            <person name="Lanz C."/>
            <person name="Calteau A."/>
            <person name="Lajus A."/>
            <person name="Medigue C."/>
            <person name="Schuster S.C."/>
            <person name="Dehio C."/>
        </authorList>
    </citation>
    <scope>NUCLEOTIDE SEQUENCE</scope>
    <source>
        <strain evidence="3">ATCC BAA-1498</strain>
    </source>
</reference>
<dbReference type="AlphaFoldDB" id="E6YLN1"/>
<dbReference type="InterPro" id="IPR010982">
    <property type="entry name" value="Lambda_DNA-bd_dom_sf"/>
</dbReference>
<evidence type="ECO:0000256" key="1">
    <source>
        <dbReference type="ARBA" id="ARBA00023125"/>
    </source>
</evidence>
<dbReference type="SUPFAM" id="SSF47413">
    <property type="entry name" value="lambda repressor-like DNA-binding domains"/>
    <property type="match status" value="1"/>
</dbReference>
<keyword evidence="1" id="KW-0238">DNA-binding</keyword>
<evidence type="ECO:0000313" key="4">
    <source>
        <dbReference type="EMBL" id="KEC56777.1"/>
    </source>
</evidence>
<dbReference type="PANTHER" id="PTHR36924:SF1">
    <property type="entry name" value="ANTITOXIN HIGA-1"/>
    <property type="match status" value="1"/>
</dbReference>
<evidence type="ECO:0000313" key="3">
    <source>
        <dbReference type="EMBL" id="CBI77783.1"/>
    </source>
</evidence>
<evidence type="ECO:0000259" key="2">
    <source>
        <dbReference type="PROSITE" id="PS50943"/>
    </source>
</evidence>
<dbReference type="NCBIfam" id="TIGR02607">
    <property type="entry name" value="antidote_HigA"/>
    <property type="match status" value="1"/>
</dbReference>
<dbReference type="Proteomes" id="UP000027336">
    <property type="component" value="Unassembled WGS sequence"/>
</dbReference>
<sequence length="215" mass="25036">MHNSAHPGEVLKVAFLEEMGLSIQKLADHLHMTRASLSRVINGHASMRTELAIKLELAGFSKAKFWLDMQKNYNLWQTKHFGLTIEQEKNPLSSIYIGWLCLKGELTQEQYDAAQKYLQIRNNYLCAKGFPCAIYDEMPSSSDEKERDKWVQLATEQFSSMQKIVREVQCRYKQYNLHSALQYLVVEDQTLPYLVSSLRFALNALRKYFVRKTKC</sequence>
<dbReference type="eggNOG" id="COG3093">
    <property type="taxonomic scope" value="Bacteria"/>
</dbReference>
<protein>
    <submittedName>
        <fullName evidence="4">HigA family addiction module antidote protein</fullName>
    </submittedName>
</protein>
<reference evidence="4 5" key="2">
    <citation type="submission" date="2012-04" db="EMBL/GenBank/DDBJ databases">
        <title>The Genome Sequence of Bartonella rochalimae BMGH.</title>
        <authorList>
            <consortium name="The Broad Institute Genome Sequencing Platform"/>
            <consortium name="The Broad Institute Genome Sequencing Center for Infectious Disease"/>
            <person name="Feldgarden M."/>
            <person name="Kirby J."/>
            <person name="Kosoy M."/>
            <person name="Birtles R."/>
            <person name="Probert W.S."/>
            <person name="Chiaraviglio L."/>
            <person name="Walker B."/>
            <person name="Young S.K."/>
            <person name="Zeng Q."/>
            <person name="Gargeya S."/>
            <person name="Fitzgerald M."/>
            <person name="Haas B."/>
            <person name="Abouelleil A."/>
            <person name="Alvarado L."/>
            <person name="Arachchi H.M."/>
            <person name="Berlin A.M."/>
            <person name="Chapman S.B."/>
            <person name="Goldberg J."/>
            <person name="Griggs A."/>
            <person name="Gujja S."/>
            <person name="Hansen M."/>
            <person name="Howarth C."/>
            <person name="Imamovic A."/>
            <person name="Larimer J."/>
            <person name="McCowen C."/>
            <person name="Montmayeur A."/>
            <person name="Murphy C."/>
            <person name="Neiman D."/>
            <person name="Pearson M."/>
            <person name="Priest M."/>
            <person name="Roberts A."/>
            <person name="Saif S."/>
            <person name="Shea T."/>
            <person name="Sisk P."/>
            <person name="Sykes S."/>
            <person name="Wortman J."/>
            <person name="Nusbaum C."/>
            <person name="Birren B."/>
        </authorList>
    </citation>
    <scope>NUCLEOTIDE SEQUENCE [LARGE SCALE GENOMIC DNA]</scope>
    <source>
        <strain evidence="4 5">ATCC BAA-1498</strain>
    </source>
</reference>
<feature type="domain" description="HTH cro/C1-type" evidence="2">
    <location>
        <begin position="17"/>
        <end position="55"/>
    </location>
</feature>
<dbReference type="GO" id="GO:0003677">
    <property type="term" value="F:DNA binding"/>
    <property type="evidence" value="ECO:0007669"/>
    <property type="project" value="UniProtKB-KW"/>
</dbReference>
<dbReference type="InterPro" id="IPR001387">
    <property type="entry name" value="Cro/C1-type_HTH"/>
</dbReference>
<dbReference type="EMBL" id="AHPK01000002">
    <property type="protein sequence ID" value="KEC56777.1"/>
    <property type="molecule type" value="Genomic_DNA"/>
</dbReference>
<proteinExistence type="predicted"/>
<name>E6YLN1_9HYPH</name>
<keyword evidence="5" id="KW-1185">Reference proteome</keyword>
<dbReference type="InterPro" id="IPR013430">
    <property type="entry name" value="Toxin_antidote_HigA"/>
</dbReference>
<dbReference type="EMBL" id="FN645459">
    <property type="protein sequence ID" value="CBI77783.1"/>
    <property type="molecule type" value="Genomic_DNA"/>
</dbReference>
<dbReference type="PATRIC" id="fig|685782.3.peg.205"/>
<dbReference type="Pfam" id="PF01381">
    <property type="entry name" value="HTH_3"/>
    <property type="match status" value="1"/>
</dbReference>
<dbReference type="HOGENOM" id="CLU_1281081_0_0_5"/>
<dbReference type="Gene3D" id="1.10.260.40">
    <property type="entry name" value="lambda repressor-like DNA-binding domains"/>
    <property type="match status" value="1"/>
</dbReference>
<dbReference type="PANTHER" id="PTHR36924">
    <property type="entry name" value="ANTITOXIN HIGA-1"/>
    <property type="match status" value="1"/>
</dbReference>